<accession>A0AAD2FYG1</accession>
<feature type="transmembrane region" description="Helical" evidence="4">
    <location>
        <begin position="1407"/>
        <end position="1440"/>
    </location>
</feature>
<feature type="domain" description="Phorbol-ester/DAG-type" evidence="5">
    <location>
        <begin position="700"/>
        <end position="751"/>
    </location>
</feature>
<comment type="caution">
    <text evidence="6">The sequence shown here is derived from an EMBL/GenBank/DDBJ whole genome shotgun (WGS) entry which is preliminary data.</text>
</comment>
<dbReference type="Proteomes" id="UP001295423">
    <property type="component" value="Unassembled WGS sequence"/>
</dbReference>
<evidence type="ECO:0000256" key="3">
    <source>
        <dbReference type="SAM" id="MobiDB-lite"/>
    </source>
</evidence>
<dbReference type="InterPro" id="IPR000008">
    <property type="entry name" value="C2_dom"/>
</dbReference>
<dbReference type="Pfam" id="PF00168">
    <property type="entry name" value="C2"/>
    <property type="match status" value="1"/>
</dbReference>
<keyword evidence="4" id="KW-0812">Transmembrane</keyword>
<feature type="region of interest" description="Disordered" evidence="3">
    <location>
        <begin position="289"/>
        <end position="368"/>
    </location>
</feature>
<evidence type="ECO:0000313" key="7">
    <source>
        <dbReference type="Proteomes" id="UP001295423"/>
    </source>
</evidence>
<evidence type="ECO:0000256" key="1">
    <source>
        <dbReference type="ARBA" id="ARBA00022723"/>
    </source>
</evidence>
<reference evidence="6" key="1">
    <citation type="submission" date="2023-08" db="EMBL/GenBank/DDBJ databases">
        <authorList>
            <person name="Audoor S."/>
            <person name="Bilcke G."/>
        </authorList>
    </citation>
    <scope>NUCLEOTIDE SEQUENCE</scope>
</reference>
<feature type="region of interest" description="Disordered" evidence="3">
    <location>
        <begin position="1"/>
        <end position="36"/>
    </location>
</feature>
<feature type="region of interest" description="Disordered" evidence="3">
    <location>
        <begin position="481"/>
        <end position="610"/>
    </location>
</feature>
<organism evidence="6 7">
    <name type="scientific">Cylindrotheca closterium</name>
    <dbReference type="NCBI Taxonomy" id="2856"/>
    <lineage>
        <taxon>Eukaryota</taxon>
        <taxon>Sar</taxon>
        <taxon>Stramenopiles</taxon>
        <taxon>Ochrophyta</taxon>
        <taxon>Bacillariophyta</taxon>
        <taxon>Bacillariophyceae</taxon>
        <taxon>Bacillariophycidae</taxon>
        <taxon>Bacillariales</taxon>
        <taxon>Bacillariaceae</taxon>
        <taxon>Cylindrotheca</taxon>
    </lineage>
</organism>
<dbReference type="EMBL" id="CAKOGP040001914">
    <property type="protein sequence ID" value="CAJ1956497.1"/>
    <property type="molecule type" value="Genomic_DNA"/>
</dbReference>
<proteinExistence type="predicted"/>
<keyword evidence="4" id="KW-0472">Membrane</keyword>
<feature type="compositionally biased region" description="Polar residues" evidence="3">
    <location>
        <begin position="481"/>
        <end position="514"/>
    </location>
</feature>
<keyword evidence="2" id="KW-0862">Zinc</keyword>
<feature type="compositionally biased region" description="Polar residues" evidence="3">
    <location>
        <begin position="533"/>
        <end position="544"/>
    </location>
</feature>
<keyword evidence="4" id="KW-1133">Transmembrane helix</keyword>
<feature type="compositionally biased region" description="Basic and acidic residues" evidence="3">
    <location>
        <begin position="558"/>
        <end position="571"/>
    </location>
</feature>
<keyword evidence="1" id="KW-0479">Metal-binding</keyword>
<evidence type="ECO:0000313" key="6">
    <source>
        <dbReference type="EMBL" id="CAJ1956497.1"/>
    </source>
</evidence>
<keyword evidence="7" id="KW-1185">Reference proteome</keyword>
<name>A0AAD2FYG1_9STRA</name>
<feature type="compositionally biased region" description="Acidic residues" evidence="3">
    <location>
        <begin position="235"/>
        <end position="244"/>
    </location>
</feature>
<dbReference type="SMART" id="SM00109">
    <property type="entry name" value="C1"/>
    <property type="match status" value="1"/>
</dbReference>
<feature type="region of interest" description="Disordered" evidence="3">
    <location>
        <begin position="213"/>
        <end position="246"/>
    </location>
</feature>
<evidence type="ECO:0000259" key="5">
    <source>
        <dbReference type="PROSITE" id="PS50081"/>
    </source>
</evidence>
<dbReference type="PROSITE" id="PS50081">
    <property type="entry name" value="ZF_DAG_PE_2"/>
    <property type="match status" value="1"/>
</dbReference>
<sequence length="1643" mass="182228">MDNHSVAAESFQTPVPLPRWNASENDNATAEEENETDKPWNCFGVVHVRMLAAQHLPCPVGSTVSATVSLFPWRGKVRTSQTSAFSISMEHGVCVAWDPNTDKGVCSMVHAWNSEDSPVPDVKIDLNFSPLGLGFFEFKMASLTLPCEVLLKSPNKWKRQWCQAEQDEAAKRDATGLGPILIQLEAIFIPGPANINSYLPDPDEPENRIDYVDQEDNSVSVSRMSGEDVTSVESDINDTNDEGMMDQMEGQSTVDTEGGHLDKKAQHTVTPNAVDSKQSSQEATIHISSIKNKTSDHEDEGLPDIAPTTDSGLDQDQEVQEQTELRAESPHPDQEPSPSKISTREDESAVTPQSPKADHASSEAQLNLSEVTTAADLLSQLMQADQEQADQEQIDSKAQAPISELTPSKPVALEKESSNLAVFPNHDASQEENNRSQDVTIIGVISDQEQIQKEQMDLPAHAPISDPERPELVVMENESNLTVSTNHRATQGETDTPKTGTATGPISDQEQIQQEAMKPSEPVSKKSDPDLALSTNDNSSQISKQKLLETAPGTPVLDRQRGHREQIDLLKHTPPLDPKTELFKKKDSKPPVPVTPSSAVSGGRKLQREETDLSALTGISNTEHRRRVSKKKDSKLPMLVTTMKSPRKIPGSRKVQVDMSAVVKAGDACAGNLVTSNHDAASVSVMSTANNTMYSTQHSTHLLRTMNFWMPSNCAVCQKLLVGRKSGSQCEVCNIDCCFDCRLNVDLRIPCGPSHSKRKKGSIESILSFVAPDETFERNRKSLVEETIDEGTVFNEEDLDFSTGIGYLKLCFLQAAIFKQPVPSDEHPEKVFAVGEKGQLFNGDYYARVSISNSTRKGRTPTVQKSGLPQFRSTRLFFGIEDYGREFRLDIVDSNTDAIVGSAMLTTQGILQRHRDLAVQRNGASLFQFAKGPIKADGTLEMKLQLRSNAKNGIFGSKGRASDKPSCIVGWLEIEVGIEEYTEKLLSPNFECPERVHPAFRMSNLQEQLKRVKYLLDDLKSVIDGIKYIFSWNDPLITAAALYTHIVVCLRFNSEYGGSLPFIFIICLMLHARNRRFFIPTAGVEDINIRIVGDEMDNENSSKDTTNRPLGSVTVDVTKGADLLSRDGIPGKTSCYVVWDPTRYAGKRLKAVMKKLDKASHSPFEIGHTDTRYTAQPTWELSDSKWNKRLKGLLPPDDALATTNKTEGSLGLSFPVLQPLAIDVRTAGGDNGDSEIKLASWDECPGAVVYQVYFSDVLFGLGVEYEIGEVVIPFSELVKRRRISGWFDVTSGAQDNVVSVSPKGIDSKSQGMQPRIHITLSWQPPGDDKKLPEETSQQLSIAIQEELSHFSHSKKTNIIDSSLGAMNTALGLGGNLQDVQNTIVSTLDLVESVVNLFNFTDPFKSSLVFWAIVAVCIVFLIIPTRVIVFIAGLVLFWFTFDQQFGITKMKIFKKKAARIPKPIESFEVKEENGHAGNVFINALRSLPTREDLRKAIYWEKLRVTNTLAERRESKRREARLRKLWKSQWFSNVKLKEQSDKDREFLWIPAFAVVQGHLFLWWEHARDFDRGEEPAGKVYLGGHAGLTGPSPLEMRELSSEDLSCFVGIFGRGLEGQERISILTESNQLKSSLEDVILQLEEKND</sequence>
<dbReference type="InterPro" id="IPR002219">
    <property type="entry name" value="PKC_DAG/PE"/>
</dbReference>
<evidence type="ECO:0000256" key="2">
    <source>
        <dbReference type="ARBA" id="ARBA00022833"/>
    </source>
</evidence>
<feature type="compositionally biased region" description="Basic and acidic residues" evidence="3">
    <location>
        <begin position="323"/>
        <end position="334"/>
    </location>
</feature>
<feature type="compositionally biased region" description="Basic and acidic residues" evidence="3">
    <location>
        <begin position="578"/>
        <end position="589"/>
    </location>
</feature>
<dbReference type="SUPFAM" id="SSF57889">
    <property type="entry name" value="Cysteine-rich domain"/>
    <property type="match status" value="1"/>
</dbReference>
<evidence type="ECO:0000256" key="4">
    <source>
        <dbReference type="SAM" id="Phobius"/>
    </source>
</evidence>
<dbReference type="GO" id="GO:0046872">
    <property type="term" value="F:metal ion binding"/>
    <property type="evidence" value="ECO:0007669"/>
    <property type="project" value="UniProtKB-KW"/>
</dbReference>
<dbReference type="Gene3D" id="3.30.60.20">
    <property type="match status" value="1"/>
</dbReference>
<gene>
    <name evidence="6" type="ORF">CYCCA115_LOCUS16262</name>
</gene>
<protein>
    <recommendedName>
        <fullName evidence="5">Phorbol-ester/DAG-type domain-containing protein</fullName>
    </recommendedName>
</protein>
<dbReference type="InterPro" id="IPR046349">
    <property type="entry name" value="C1-like_sf"/>
</dbReference>
<feature type="region of interest" description="Disordered" evidence="3">
    <location>
        <begin position="382"/>
        <end position="412"/>
    </location>
</feature>